<evidence type="ECO:0000256" key="9">
    <source>
        <dbReference type="ARBA" id="ARBA00037216"/>
    </source>
</evidence>
<dbReference type="SUPFAM" id="SSF161098">
    <property type="entry name" value="MetI-like"/>
    <property type="match status" value="1"/>
</dbReference>
<feature type="transmembrane region" description="Helical" evidence="11">
    <location>
        <begin position="100"/>
        <end position="124"/>
    </location>
</feature>
<keyword evidence="3 11" id="KW-0813">Transport</keyword>
<evidence type="ECO:0000256" key="3">
    <source>
        <dbReference type="ARBA" id="ARBA00022448"/>
    </source>
</evidence>
<feature type="transmembrane region" description="Helical" evidence="11">
    <location>
        <begin position="233"/>
        <end position="254"/>
    </location>
</feature>
<dbReference type="Proteomes" id="UP000282597">
    <property type="component" value="Chromosome"/>
</dbReference>
<comment type="similarity">
    <text evidence="2">Belongs to the binding-protein-dependent transport system permease family. CysTW subfamily.</text>
</comment>
<evidence type="ECO:0000256" key="8">
    <source>
        <dbReference type="ARBA" id="ARBA00023136"/>
    </source>
</evidence>
<gene>
    <name evidence="12" type="ORF">MCB1EB_0983</name>
</gene>
<reference evidence="12 13" key="1">
    <citation type="journal article" date="2018" name="Microbes Environ.">
        <title>Comparative Genomic Insights into Endofungal Lifestyles of Two Bacterial Endosymbionts, Mycoavidus cysteinexigens and Burkholderia rhizoxinica.</title>
        <authorList>
            <person name="Sharmin D."/>
            <person name="Guo Y."/>
            <person name="Nishizawa T."/>
            <person name="Ohshima S."/>
            <person name="Sato Y."/>
            <person name="Takashima Y."/>
            <person name="Narisawa K."/>
            <person name="Ohta H."/>
        </authorList>
    </citation>
    <scope>NUCLEOTIDE SEQUENCE [LARGE SCALE GENOMIC DNA]</scope>
    <source>
        <strain evidence="12 13">B1-EB</strain>
    </source>
</reference>
<dbReference type="PANTHER" id="PTHR43848:SF5">
    <property type="entry name" value="SPERMIDINE_PUTRESCINE TRANSPORT SYSTEM PERMEASE PROTEIN POTC"/>
    <property type="match status" value="1"/>
</dbReference>
<dbReference type="InterPro" id="IPR051789">
    <property type="entry name" value="Bact_Polyamine_Transport"/>
</dbReference>
<organism evidence="12 13">
    <name type="scientific">Mycoavidus cysteinexigens</name>
    <dbReference type="NCBI Taxonomy" id="1553431"/>
    <lineage>
        <taxon>Bacteria</taxon>
        <taxon>Pseudomonadati</taxon>
        <taxon>Pseudomonadota</taxon>
        <taxon>Betaproteobacteria</taxon>
        <taxon>Burkholderiales</taxon>
        <taxon>Burkholderiaceae</taxon>
        <taxon>Mycoavidus</taxon>
    </lineage>
</organism>
<dbReference type="GO" id="GO:0055085">
    <property type="term" value="P:transmembrane transport"/>
    <property type="evidence" value="ECO:0007669"/>
    <property type="project" value="InterPro"/>
</dbReference>
<evidence type="ECO:0000256" key="10">
    <source>
        <dbReference type="ARBA" id="ARBA00039580"/>
    </source>
</evidence>
<dbReference type="RefSeq" id="WP_045362460.1">
    <property type="nucleotide sequence ID" value="NZ_AP018150.1"/>
</dbReference>
<dbReference type="GO" id="GO:0005886">
    <property type="term" value="C:plasma membrane"/>
    <property type="evidence" value="ECO:0007669"/>
    <property type="project" value="UniProtKB-SubCell"/>
</dbReference>
<dbReference type="PROSITE" id="PS50928">
    <property type="entry name" value="ABC_TM1"/>
    <property type="match status" value="1"/>
</dbReference>
<evidence type="ECO:0000256" key="11">
    <source>
        <dbReference type="RuleBase" id="RU363032"/>
    </source>
</evidence>
<keyword evidence="5" id="KW-0997">Cell inner membrane</keyword>
<feature type="transmembrane region" description="Helical" evidence="11">
    <location>
        <begin position="67"/>
        <end position="88"/>
    </location>
</feature>
<evidence type="ECO:0000256" key="5">
    <source>
        <dbReference type="ARBA" id="ARBA00022519"/>
    </source>
</evidence>
<evidence type="ECO:0000256" key="1">
    <source>
        <dbReference type="ARBA" id="ARBA00004429"/>
    </source>
</evidence>
<feature type="transmembrane region" description="Helical" evidence="11">
    <location>
        <begin position="12"/>
        <end position="33"/>
    </location>
</feature>
<dbReference type="InterPro" id="IPR000515">
    <property type="entry name" value="MetI-like"/>
</dbReference>
<evidence type="ECO:0000256" key="7">
    <source>
        <dbReference type="ARBA" id="ARBA00022989"/>
    </source>
</evidence>
<comment type="subcellular location">
    <subcellularLocation>
        <location evidence="1">Cell inner membrane</location>
        <topology evidence="1">Multi-pass membrane protein</topology>
    </subcellularLocation>
    <subcellularLocation>
        <location evidence="11">Cell membrane</location>
        <topology evidence="11">Multi-pass membrane protein</topology>
    </subcellularLocation>
</comment>
<keyword evidence="7 11" id="KW-1133">Transmembrane helix</keyword>
<keyword evidence="8 11" id="KW-0472">Membrane</keyword>
<evidence type="ECO:0000256" key="4">
    <source>
        <dbReference type="ARBA" id="ARBA00022475"/>
    </source>
</evidence>
<keyword evidence="4" id="KW-1003">Cell membrane</keyword>
<evidence type="ECO:0000313" key="12">
    <source>
        <dbReference type="EMBL" id="BBE09144.1"/>
    </source>
</evidence>
<dbReference type="KEGG" id="mcys:MCB1EB_0983"/>
<comment type="function">
    <text evidence="9">Required for the activity of the bacterial periplasmic transport system of putrescine and spermidine.</text>
</comment>
<keyword evidence="13" id="KW-1185">Reference proteome</keyword>
<proteinExistence type="inferred from homology"/>
<dbReference type="InterPro" id="IPR035906">
    <property type="entry name" value="MetI-like_sf"/>
</dbReference>
<dbReference type="PANTHER" id="PTHR43848">
    <property type="entry name" value="PUTRESCINE TRANSPORT SYSTEM PERMEASE PROTEIN POTI"/>
    <property type="match status" value="1"/>
</dbReference>
<dbReference type="CDD" id="cd06261">
    <property type="entry name" value="TM_PBP2"/>
    <property type="match status" value="1"/>
</dbReference>
<dbReference type="Pfam" id="PF00528">
    <property type="entry name" value="BPD_transp_1"/>
    <property type="match status" value="1"/>
</dbReference>
<keyword evidence="6 11" id="KW-0812">Transmembrane</keyword>
<protein>
    <recommendedName>
        <fullName evidence="10">Spermidine/putrescine transport system permease protein PotC</fullName>
    </recommendedName>
</protein>
<feature type="transmembrane region" description="Helical" evidence="11">
    <location>
        <begin position="130"/>
        <end position="150"/>
    </location>
</feature>
<dbReference type="Gene3D" id="1.10.3720.10">
    <property type="entry name" value="MetI-like"/>
    <property type="match status" value="1"/>
</dbReference>
<evidence type="ECO:0000256" key="2">
    <source>
        <dbReference type="ARBA" id="ARBA00007069"/>
    </source>
</evidence>
<evidence type="ECO:0000256" key="6">
    <source>
        <dbReference type="ARBA" id="ARBA00022692"/>
    </source>
</evidence>
<sequence>MLKWRTFPGIQATAVFAFLFLYTPVIVLVFLSFNQSDPTTIWQGFSFNGYVEIWQDPYLLRAAQNSLIVASIAMLVSTLAATLAALALRGHDFIGKSIIATLIGLPLLTPGIVIAVATLMFFSFTGLEPSLITVIVTHIVFCIPFAYLPIQARLSRANPYLIDAAKDLYANPWQVFWRVTWPQLMPGVTAGALLAFITSMDDFIITYFVAGPGAKTLPIYIFETIGRSLSPKINAVSTLILGVSVLFVTLAYFIGRQKQK</sequence>
<dbReference type="EMBL" id="AP018150">
    <property type="protein sequence ID" value="BBE09144.1"/>
    <property type="molecule type" value="Genomic_DNA"/>
</dbReference>
<evidence type="ECO:0000313" key="13">
    <source>
        <dbReference type="Proteomes" id="UP000282597"/>
    </source>
</evidence>
<accession>A0A2Z6EUM4</accession>
<dbReference type="AlphaFoldDB" id="A0A2Z6EUM4"/>
<name>A0A2Z6EUM4_9BURK</name>